<comment type="caution">
    <text evidence="2">The sequence shown here is derived from an EMBL/GenBank/DDBJ whole genome shotgun (WGS) entry which is preliminary data.</text>
</comment>
<dbReference type="Proteomes" id="UP000799439">
    <property type="component" value="Unassembled WGS sequence"/>
</dbReference>
<sequence>MDKTNYKHETTFVPGPSFEIDLAPLDALHPTVWVCRLLVFKCKSVEQRDAQLLAFKKGLQELVLLCPVLGGQIALANHGIEAKYDLLSGRGITLVVRDLYASIKPFTQLEKLNFCSSQLPYDLLMPTPDDVNAACKTQFSSIDGGTIISFAISHNIVDGVGTDEVMRMLSGFTRLAQQAPLEKRTALECETGTLGLDRSVLRNISSHGVFKIEDHPAYRITSQHGDVMESKSTTQVTSRDQSQEIPVLLRLCPDGLSQLKLDATTSGRSFISTHDALAALMWRSILYIRTQRNEAQGMRSSTTNFFMPSNARQHLNLPASYIGNAVYQLSASLDVSVLLSDSGLQQAAHAIRRAITNVNSDLVSSYMAELKTRWLDWGFLYDAATTTFGMGTDFSSTILYSLDWGDAFGPMVRYRFPWSAGSAGYCVLPKLPDGTAEAIVTVRPEEVALLRSEKLFGKYMEI</sequence>
<dbReference type="InterPro" id="IPR023213">
    <property type="entry name" value="CAT-like_dom_sf"/>
</dbReference>
<dbReference type="AlphaFoldDB" id="A0A9P4J375"/>
<accession>A0A9P4J375</accession>
<evidence type="ECO:0000313" key="3">
    <source>
        <dbReference type="Proteomes" id="UP000799439"/>
    </source>
</evidence>
<organism evidence="2 3">
    <name type="scientific">Myriangium duriaei CBS 260.36</name>
    <dbReference type="NCBI Taxonomy" id="1168546"/>
    <lineage>
        <taxon>Eukaryota</taxon>
        <taxon>Fungi</taxon>
        <taxon>Dikarya</taxon>
        <taxon>Ascomycota</taxon>
        <taxon>Pezizomycotina</taxon>
        <taxon>Dothideomycetes</taxon>
        <taxon>Dothideomycetidae</taxon>
        <taxon>Myriangiales</taxon>
        <taxon>Myriangiaceae</taxon>
        <taxon>Myriangium</taxon>
    </lineage>
</organism>
<dbReference type="GO" id="GO:0016747">
    <property type="term" value="F:acyltransferase activity, transferring groups other than amino-acyl groups"/>
    <property type="evidence" value="ECO:0007669"/>
    <property type="project" value="TreeGrafter"/>
</dbReference>
<dbReference type="PANTHER" id="PTHR31642">
    <property type="entry name" value="TRICHOTHECENE 3-O-ACETYLTRANSFERASE"/>
    <property type="match status" value="1"/>
</dbReference>
<evidence type="ECO:0000256" key="1">
    <source>
        <dbReference type="ARBA" id="ARBA00022679"/>
    </source>
</evidence>
<reference evidence="2" key="1">
    <citation type="journal article" date="2020" name="Stud. Mycol.">
        <title>101 Dothideomycetes genomes: a test case for predicting lifestyles and emergence of pathogens.</title>
        <authorList>
            <person name="Haridas S."/>
            <person name="Albert R."/>
            <person name="Binder M."/>
            <person name="Bloem J."/>
            <person name="Labutti K."/>
            <person name="Salamov A."/>
            <person name="Andreopoulos B."/>
            <person name="Baker S."/>
            <person name="Barry K."/>
            <person name="Bills G."/>
            <person name="Bluhm B."/>
            <person name="Cannon C."/>
            <person name="Castanera R."/>
            <person name="Culley D."/>
            <person name="Daum C."/>
            <person name="Ezra D."/>
            <person name="Gonzalez J."/>
            <person name="Henrissat B."/>
            <person name="Kuo A."/>
            <person name="Liang C."/>
            <person name="Lipzen A."/>
            <person name="Lutzoni F."/>
            <person name="Magnuson J."/>
            <person name="Mondo S."/>
            <person name="Nolan M."/>
            <person name="Ohm R."/>
            <person name="Pangilinan J."/>
            <person name="Park H.-J."/>
            <person name="Ramirez L."/>
            <person name="Alfaro M."/>
            <person name="Sun H."/>
            <person name="Tritt A."/>
            <person name="Yoshinaga Y."/>
            <person name="Zwiers L.-H."/>
            <person name="Turgeon B."/>
            <person name="Goodwin S."/>
            <person name="Spatafora J."/>
            <person name="Crous P."/>
            <person name="Grigoriev I."/>
        </authorList>
    </citation>
    <scope>NUCLEOTIDE SEQUENCE</scope>
    <source>
        <strain evidence="2">CBS 260.36</strain>
    </source>
</reference>
<dbReference type="PANTHER" id="PTHR31642:SF310">
    <property type="entry name" value="FATTY ALCOHOL:CAFFEOYL-COA ACYLTRANSFERASE"/>
    <property type="match status" value="1"/>
</dbReference>
<evidence type="ECO:0000313" key="2">
    <source>
        <dbReference type="EMBL" id="KAF2151578.1"/>
    </source>
</evidence>
<dbReference type="EMBL" id="ML996087">
    <property type="protein sequence ID" value="KAF2151578.1"/>
    <property type="molecule type" value="Genomic_DNA"/>
</dbReference>
<proteinExistence type="predicted"/>
<protein>
    <submittedName>
        <fullName evidence="2">Uncharacterized protein</fullName>
    </submittedName>
</protein>
<dbReference type="Pfam" id="PF02458">
    <property type="entry name" value="Transferase"/>
    <property type="match status" value="1"/>
</dbReference>
<dbReference type="Gene3D" id="3.30.559.10">
    <property type="entry name" value="Chloramphenicol acetyltransferase-like domain"/>
    <property type="match status" value="2"/>
</dbReference>
<keyword evidence="3" id="KW-1185">Reference proteome</keyword>
<name>A0A9P4J375_9PEZI</name>
<dbReference type="OrthoDB" id="1862401at2759"/>
<keyword evidence="1" id="KW-0808">Transferase</keyword>
<gene>
    <name evidence="2" type="ORF">K461DRAFT_268730</name>
</gene>
<dbReference type="InterPro" id="IPR050317">
    <property type="entry name" value="Plant_Fungal_Acyltransferase"/>
</dbReference>